<gene>
    <name evidence="2" type="ORF">NBRC111894_4413</name>
</gene>
<feature type="transmembrane region" description="Helical" evidence="1">
    <location>
        <begin position="35"/>
        <end position="53"/>
    </location>
</feature>
<reference evidence="2 3" key="1">
    <citation type="submission" date="2017-11" db="EMBL/GenBank/DDBJ databases">
        <title>Draft Genome Sequence of Sporolactobacillus inulinus NBRC 111894 Isolated from Koso, a Japanese Sugar-Vegetable Fermented Beverage.</title>
        <authorList>
            <person name="Chiou T.Y."/>
            <person name="Oshima K."/>
            <person name="Suda W."/>
            <person name="Hattori M."/>
            <person name="Takahashi T."/>
        </authorList>
    </citation>
    <scope>NUCLEOTIDE SEQUENCE [LARGE SCALE GENOMIC DNA]</scope>
    <source>
        <strain evidence="2 3">NBRC111894</strain>
    </source>
</reference>
<evidence type="ECO:0000313" key="2">
    <source>
        <dbReference type="EMBL" id="GAY78859.1"/>
    </source>
</evidence>
<dbReference type="Proteomes" id="UP000319716">
    <property type="component" value="Unassembled WGS sequence"/>
</dbReference>
<comment type="caution">
    <text evidence="2">The sequence shown here is derived from an EMBL/GenBank/DDBJ whole genome shotgun (WGS) entry which is preliminary data.</text>
</comment>
<dbReference type="AlphaFoldDB" id="A0A4Y1ZIL3"/>
<dbReference type="EMBL" id="BEXB01000065">
    <property type="protein sequence ID" value="GAY78859.1"/>
    <property type="molecule type" value="Genomic_DNA"/>
</dbReference>
<accession>A0A4Y1ZIL3</accession>
<evidence type="ECO:0000256" key="1">
    <source>
        <dbReference type="SAM" id="Phobius"/>
    </source>
</evidence>
<evidence type="ECO:0000313" key="3">
    <source>
        <dbReference type="Proteomes" id="UP000319716"/>
    </source>
</evidence>
<organism evidence="2 3">
    <name type="scientific">Sporolactobacillus inulinus</name>
    <dbReference type="NCBI Taxonomy" id="2078"/>
    <lineage>
        <taxon>Bacteria</taxon>
        <taxon>Bacillati</taxon>
        <taxon>Bacillota</taxon>
        <taxon>Bacilli</taxon>
        <taxon>Bacillales</taxon>
        <taxon>Sporolactobacillaceae</taxon>
        <taxon>Sporolactobacillus</taxon>
    </lineage>
</organism>
<sequence length="54" mass="5834">MKKKQWERLMITVILLCTIIGGFIGLAIADVTIDFGLAATIICAPLLGLLARFS</sequence>
<protein>
    <submittedName>
        <fullName evidence="2">Uncharacterized protein</fullName>
    </submittedName>
</protein>
<feature type="transmembrane region" description="Helical" evidence="1">
    <location>
        <begin position="9"/>
        <end position="29"/>
    </location>
</feature>
<keyword evidence="1" id="KW-0472">Membrane</keyword>
<keyword evidence="1" id="KW-0812">Transmembrane</keyword>
<keyword evidence="1" id="KW-1133">Transmembrane helix</keyword>
<name>A0A4Y1ZIL3_9BACL</name>
<dbReference type="RefSeq" id="WP_262393576.1">
    <property type="nucleotide sequence ID" value="NZ_BEXB01000065.1"/>
</dbReference>
<proteinExistence type="predicted"/>